<gene>
    <name evidence="1" type="ORF">EV182_001823</name>
</gene>
<keyword evidence="2" id="KW-1185">Reference proteome</keyword>
<proteinExistence type="predicted"/>
<sequence length="210" mass="23163">QYLGSASYDGSWRLWDIPTRKELLLQEGHCREVFALKFQDDGALAASGGLDGVACVWDLRSGRQILAMEGHAKEIYGLDWSPNGYHIATASADNTIRILDLRKRQHLYTIPAHKSVVSDVKFYHGDHRLPLEPSGSNGDGDRDMEIERGREIDGGESAPTVPGLYLASSSYDGTVKIWSADTWKLVKSLPGHEGKVMSLDISQGKPIMQP</sequence>
<evidence type="ECO:0000313" key="2">
    <source>
        <dbReference type="Proteomes" id="UP001145114"/>
    </source>
</evidence>
<protein>
    <submittedName>
        <fullName evidence="1">Uncharacterized protein</fullName>
    </submittedName>
</protein>
<name>A0ACC1HSK2_9FUNG</name>
<dbReference type="EMBL" id="JAMZIH010000313">
    <property type="protein sequence ID" value="KAJ1679550.1"/>
    <property type="molecule type" value="Genomic_DNA"/>
</dbReference>
<organism evidence="1 2">
    <name type="scientific">Spiromyces aspiralis</name>
    <dbReference type="NCBI Taxonomy" id="68401"/>
    <lineage>
        <taxon>Eukaryota</taxon>
        <taxon>Fungi</taxon>
        <taxon>Fungi incertae sedis</taxon>
        <taxon>Zoopagomycota</taxon>
        <taxon>Kickxellomycotina</taxon>
        <taxon>Kickxellomycetes</taxon>
        <taxon>Kickxellales</taxon>
        <taxon>Kickxellaceae</taxon>
        <taxon>Spiromyces</taxon>
    </lineage>
</organism>
<comment type="caution">
    <text evidence="1">The sequence shown here is derived from an EMBL/GenBank/DDBJ whole genome shotgun (WGS) entry which is preliminary data.</text>
</comment>
<feature type="non-terminal residue" evidence="1">
    <location>
        <position position="1"/>
    </location>
</feature>
<dbReference type="Proteomes" id="UP001145114">
    <property type="component" value="Unassembled WGS sequence"/>
</dbReference>
<reference evidence="1" key="1">
    <citation type="submission" date="2022-06" db="EMBL/GenBank/DDBJ databases">
        <title>Phylogenomic reconstructions and comparative analyses of Kickxellomycotina fungi.</title>
        <authorList>
            <person name="Reynolds N.K."/>
            <person name="Stajich J.E."/>
            <person name="Barry K."/>
            <person name="Grigoriev I.V."/>
            <person name="Crous P."/>
            <person name="Smith M.E."/>
        </authorList>
    </citation>
    <scope>NUCLEOTIDE SEQUENCE</scope>
    <source>
        <strain evidence="1">RSA 2271</strain>
    </source>
</reference>
<accession>A0ACC1HSK2</accession>
<evidence type="ECO:0000313" key="1">
    <source>
        <dbReference type="EMBL" id="KAJ1679550.1"/>
    </source>
</evidence>